<evidence type="ECO:0000313" key="2">
    <source>
        <dbReference type="Proteomes" id="UP000501603"/>
    </source>
</evidence>
<dbReference type="GeneID" id="60324407"/>
<accession>A0A6M3SZ76</accession>
<sequence>MTDANRPWWADRQAVEAYVEREVHDATLDYLDGLAAAIEQRIAYLSDDPAVAASSALAALDALTDGNRITVGRMDMPGTGMTLALSLGEDGMHCRMTAAAKPEPLPFQAGDPAHVMVCTCSHPYTDHSDVGCSWCAHCCGFKYSHDDDGKV</sequence>
<organism evidence="1 2">
    <name type="scientific">Mycobacterium phage Chris</name>
    <dbReference type="NCBI Taxonomy" id="2725626"/>
    <lineage>
        <taxon>Viruses</taxon>
        <taxon>Duplodnaviria</taxon>
        <taxon>Heunggongvirae</taxon>
        <taxon>Uroviricota</taxon>
        <taxon>Caudoviricetes</taxon>
        <taxon>Weiservirinae</taxon>
        <taxon>Anayavirus</taxon>
        <taxon>Anayavirus chris</taxon>
    </lineage>
</organism>
<dbReference type="Proteomes" id="UP000501603">
    <property type="component" value="Segment"/>
</dbReference>
<dbReference type="KEGG" id="vg:60324407"/>
<dbReference type="RefSeq" id="YP_009952944.1">
    <property type="nucleotide sequence ID" value="NC_051617.1"/>
</dbReference>
<keyword evidence="2" id="KW-1185">Reference proteome</keyword>
<proteinExistence type="predicted"/>
<evidence type="ECO:0000313" key="1">
    <source>
        <dbReference type="EMBL" id="QJD50458.1"/>
    </source>
</evidence>
<protein>
    <submittedName>
        <fullName evidence="1">Uncharacterized protein</fullName>
    </submittedName>
</protein>
<name>A0A6M3SZ76_9CAUD</name>
<reference evidence="1 2" key="1">
    <citation type="submission" date="2020-04" db="EMBL/GenBank/DDBJ databases">
        <authorList>
            <person name="Davenport L."/>
            <person name="Mcconahy L."/>
            <person name="Chen A."/>
            <person name="Cottrell A."/>
            <person name="Drouin R."/>
            <person name="Erdman M."/>
            <person name="Goranson S."/>
            <person name="Harrington A."/>
            <person name="Hecht A."/>
            <person name="Ramos M."/>
            <person name="Schutt J."/>
            <person name="Hayes S.G."/>
            <person name="Haydock J."/>
            <person name="Ettinger A.-S.H."/>
            <person name="Anders K.R."/>
            <person name="Garlena R.A."/>
            <person name="Russell D.A."/>
            <person name="Pope W.H."/>
            <person name="Jacobs-Sera D."/>
            <person name="Hatfull G.F."/>
        </authorList>
    </citation>
    <scope>NUCLEOTIDE SEQUENCE [LARGE SCALE GENOMIC DNA]</scope>
</reference>
<gene>
    <name evidence="1" type="primary">56</name>
    <name evidence="1" type="ORF">SEA_CHRIS_56</name>
</gene>
<dbReference type="EMBL" id="MT310860">
    <property type="protein sequence ID" value="QJD50458.1"/>
    <property type="molecule type" value="Genomic_DNA"/>
</dbReference>